<feature type="region of interest" description="Disordered" evidence="1">
    <location>
        <begin position="1"/>
        <end position="81"/>
    </location>
</feature>
<evidence type="ECO:0000313" key="2">
    <source>
        <dbReference type="EMBL" id="PWI71344.1"/>
    </source>
</evidence>
<evidence type="ECO:0000256" key="1">
    <source>
        <dbReference type="SAM" id="MobiDB-lite"/>
    </source>
</evidence>
<dbReference type="AlphaFoldDB" id="A0A2U3EA26"/>
<organism evidence="2 3">
    <name type="scientific">Purpureocillium lilacinum</name>
    <name type="common">Paecilomyces lilacinus</name>
    <dbReference type="NCBI Taxonomy" id="33203"/>
    <lineage>
        <taxon>Eukaryota</taxon>
        <taxon>Fungi</taxon>
        <taxon>Dikarya</taxon>
        <taxon>Ascomycota</taxon>
        <taxon>Pezizomycotina</taxon>
        <taxon>Sordariomycetes</taxon>
        <taxon>Hypocreomycetidae</taxon>
        <taxon>Hypocreales</taxon>
        <taxon>Ophiocordycipitaceae</taxon>
        <taxon>Purpureocillium</taxon>
    </lineage>
</organism>
<sequence length="373" mass="40198">MSSTPNVQELKTTSSNKIDSEAGSVRRLSDRCGDAVGGDSGGPSPLIAKLLEPQHNSRHPRVLQGQRAPRKLDGGGGGRSGKAALVAVLRQFRGRVDEHERGGKGSSGTDGWTGGTGTDRMNRAVWAMTAARGGWGVVGTGKKEPGRARRFETVNGESDSAHAPRIRHSPCHAVVGSSSSALLLMLLLCLPSSRRGGSLWCHLLQPWKRACQRAPDRRRAVGLVSKDIMLTMQNVRDLRPRDGAIRGALPAATSLAPFIEIRHACAAIPAGRALHRLEHTQTHISSCSTAIHFRPHAASGPMLHPTRTTTPRCIQKPRQDPDLPVPSATCISRIRHGRRTVAVAVLQAHPTRNSLGRLASSHCRILLYRRSRV</sequence>
<gene>
    <name evidence="2" type="ORF">PCL_11438</name>
</gene>
<comment type="caution">
    <text evidence="2">The sequence shown here is derived from an EMBL/GenBank/DDBJ whole genome shotgun (WGS) entry which is preliminary data.</text>
</comment>
<dbReference type="EMBL" id="LCWV01000007">
    <property type="protein sequence ID" value="PWI71344.1"/>
    <property type="molecule type" value="Genomic_DNA"/>
</dbReference>
<accession>A0A2U3EA26</accession>
<proteinExistence type="predicted"/>
<dbReference type="Proteomes" id="UP000245956">
    <property type="component" value="Unassembled WGS sequence"/>
</dbReference>
<protein>
    <submittedName>
        <fullName evidence="2">Uncharacterized protein</fullName>
    </submittedName>
</protein>
<evidence type="ECO:0000313" key="3">
    <source>
        <dbReference type="Proteomes" id="UP000245956"/>
    </source>
</evidence>
<reference evidence="2 3" key="1">
    <citation type="journal article" date="2016" name="Front. Microbiol.">
        <title>Genome and transcriptome sequences reveal the specific parasitism of the nematophagous Purpureocillium lilacinum 36-1.</title>
        <authorList>
            <person name="Xie J."/>
            <person name="Li S."/>
            <person name="Mo C."/>
            <person name="Xiao X."/>
            <person name="Peng D."/>
            <person name="Wang G."/>
            <person name="Xiao Y."/>
        </authorList>
    </citation>
    <scope>NUCLEOTIDE SEQUENCE [LARGE SCALE GENOMIC DNA]</scope>
    <source>
        <strain evidence="2 3">36-1</strain>
    </source>
</reference>
<name>A0A2U3EA26_PURLI</name>
<feature type="compositionally biased region" description="Gly residues" evidence="1">
    <location>
        <begin position="104"/>
        <end position="117"/>
    </location>
</feature>
<feature type="region of interest" description="Disordered" evidence="1">
    <location>
        <begin position="96"/>
        <end position="117"/>
    </location>
</feature>
<feature type="compositionally biased region" description="Polar residues" evidence="1">
    <location>
        <begin position="1"/>
        <end position="17"/>
    </location>
</feature>